<dbReference type="Proteomes" id="UP000463951">
    <property type="component" value="Chromosome"/>
</dbReference>
<dbReference type="EMBL" id="AP019620">
    <property type="protein sequence ID" value="BBJ42929.1"/>
    <property type="molecule type" value="Genomic_DNA"/>
</dbReference>
<gene>
    <name evidence="2" type="ORF">SSPO_056470</name>
</gene>
<feature type="region of interest" description="Disordered" evidence="1">
    <location>
        <begin position="24"/>
        <end position="49"/>
    </location>
</feature>
<protein>
    <submittedName>
        <fullName evidence="2">Uncharacterized protein</fullName>
    </submittedName>
</protein>
<sequence>MTITSSTLERVACGAQLRVGPLPRRVADDRSYPGVLPGGADGAGQDREA</sequence>
<evidence type="ECO:0000313" key="2">
    <source>
        <dbReference type="EMBL" id="BBJ42929.1"/>
    </source>
</evidence>
<proteinExistence type="predicted"/>
<reference evidence="2 3" key="1">
    <citation type="journal article" date="2020" name="Int. J. Syst. Evol. Microbiol.">
        <title>Reclassification of Streptomyces castelarensis and Streptomyces sporoclivatus as later heterotypic synonyms of Streptomyces antimycoticus.</title>
        <authorList>
            <person name="Komaki H."/>
            <person name="Tamura T."/>
        </authorList>
    </citation>
    <scope>NUCLEOTIDE SEQUENCE [LARGE SCALE GENOMIC DNA]</scope>
    <source>
        <strain evidence="2 3">NBRC 100767</strain>
    </source>
</reference>
<evidence type="ECO:0000256" key="1">
    <source>
        <dbReference type="SAM" id="MobiDB-lite"/>
    </source>
</evidence>
<name>A0A499V1T3_9ACTN</name>
<organism evidence="2 3">
    <name type="scientific">Streptomyces antimycoticus</name>
    <dbReference type="NCBI Taxonomy" id="68175"/>
    <lineage>
        <taxon>Bacteria</taxon>
        <taxon>Bacillati</taxon>
        <taxon>Actinomycetota</taxon>
        <taxon>Actinomycetes</taxon>
        <taxon>Kitasatosporales</taxon>
        <taxon>Streptomycetaceae</taxon>
        <taxon>Streptomyces</taxon>
        <taxon>Streptomyces violaceusniger group</taxon>
    </lineage>
</organism>
<evidence type="ECO:0000313" key="3">
    <source>
        <dbReference type="Proteomes" id="UP000463951"/>
    </source>
</evidence>
<accession>A0A499V1T3</accession>
<dbReference type="AlphaFoldDB" id="A0A499V1T3"/>